<dbReference type="Pfam" id="PF13460">
    <property type="entry name" value="NAD_binding_10"/>
    <property type="match status" value="1"/>
</dbReference>
<dbReference type="InterPro" id="IPR051207">
    <property type="entry name" value="ComplexI_NDUFA9_subunit"/>
</dbReference>
<dbReference type="Gene3D" id="3.40.50.720">
    <property type="entry name" value="NAD(P)-binding Rossmann-like Domain"/>
    <property type="match status" value="1"/>
</dbReference>
<evidence type="ECO:0000313" key="2">
    <source>
        <dbReference type="EMBL" id="ATG50101.1"/>
    </source>
</evidence>
<dbReference type="PANTHER" id="PTHR12126:SF11">
    <property type="entry name" value="NADH DEHYDROGENASE [UBIQUINONE] 1 ALPHA SUBCOMPLEX SUBUNIT 9, MITOCHONDRIAL"/>
    <property type="match status" value="1"/>
</dbReference>
<evidence type="ECO:0000259" key="1">
    <source>
        <dbReference type="Pfam" id="PF13460"/>
    </source>
</evidence>
<dbReference type="OrthoDB" id="9771302at2"/>
<dbReference type="GO" id="GO:0044877">
    <property type="term" value="F:protein-containing complex binding"/>
    <property type="evidence" value="ECO:0007669"/>
    <property type="project" value="TreeGrafter"/>
</dbReference>
<dbReference type="RefSeq" id="WP_096801241.1">
    <property type="nucleotide sequence ID" value="NZ_CP023563.1"/>
</dbReference>
<proteinExistence type="predicted"/>
<organism evidence="2 3">
    <name type="scientific">Brachybacterium vulturis</name>
    <dbReference type="NCBI Taxonomy" id="2017484"/>
    <lineage>
        <taxon>Bacteria</taxon>
        <taxon>Bacillati</taxon>
        <taxon>Actinomycetota</taxon>
        <taxon>Actinomycetes</taxon>
        <taxon>Micrococcales</taxon>
        <taxon>Dermabacteraceae</taxon>
        <taxon>Brachybacterium</taxon>
    </lineage>
</organism>
<dbReference type="KEGG" id="brz:CFK38_00115"/>
<reference evidence="3" key="1">
    <citation type="submission" date="2017-09" db="EMBL/GenBank/DDBJ databases">
        <title>Brachybacterium sp. VM2412.</title>
        <authorList>
            <person name="Tak E.J."/>
            <person name="Bae J.-W."/>
        </authorList>
    </citation>
    <scope>NUCLEOTIDE SEQUENCE [LARGE SCALE GENOMIC DNA]</scope>
    <source>
        <strain evidence="3">VM2412</strain>
    </source>
</reference>
<dbReference type="InterPro" id="IPR016040">
    <property type="entry name" value="NAD(P)-bd_dom"/>
</dbReference>
<dbReference type="AlphaFoldDB" id="A0A291GIR7"/>
<gene>
    <name evidence="2" type="ORF">CFK38_00115</name>
</gene>
<dbReference type="EMBL" id="CP023563">
    <property type="protein sequence ID" value="ATG50101.1"/>
    <property type="molecule type" value="Genomic_DNA"/>
</dbReference>
<protein>
    <submittedName>
        <fullName evidence="2">3-beta hydroxysteroid dehydrogenase</fullName>
    </submittedName>
</protein>
<dbReference type="Proteomes" id="UP000218165">
    <property type="component" value="Chromosome"/>
</dbReference>
<keyword evidence="3" id="KW-1185">Reference proteome</keyword>
<sequence>MRIAVAGGTGVVGQKAVQAAQAQGHDVVVLSRSEGADVFTGAGLEEHLEGVDVVVDALNTPSLSRRRAIEFFRTTSRHLLEAGARRGVAHHVVLSIVGIDGIDASYYAGKLAQERVVEESGVPHTIARAAQFHEFAEQISARTSLGPLTIAPRLLARPVAAREVGEHLVQIAEAAPAGRAQDLVGPEEHALADMIRRMHAHDGTSRRVLEMRFPGAYGSGLASGALRGDPNSAVLGEMTFGQWLEQEHRAG</sequence>
<dbReference type="PANTHER" id="PTHR12126">
    <property type="entry name" value="NADH-UBIQUINONE OXIDOREDUCTASE 39 KDA SUBUNIT-RELATED"/>
    <property type="match status" value="1"/>
</dbReference>
<feature type="domain" description="NAD(P)-binding" evidence="1">
    <location>
        <begin position="7"/>
        <end position="135"/>
    </location>
</feature>
<accession>A0A291GIR7</accession>
<evidence type="ECO:0000313" key="3">
    <source>
        <dbReference type="Proteomes" id="UP000218165"/>
    </source>
</evidence>
<dbReference type="SUPFAM" id="SSF51735">
    <property type="entry name" value="NAD(P)-binding Rossmann-fold domains"/>
    <property type="match status" value="1"/>
</dbReference>
<name>A0A291GIR7_9MICO</name>
<dbReference type="InterPro" id="IPR036291">
    <property type="entry name" value="NAD(P)-bd_dom_sf"/>
</dbReference>